<dbReference type="PANTHER" id="PTHR43046:SF14">
    <property type="entry name" value="MUTT_NUDIX FAMILY PROTEIN"/>
    <property type="match status" value="1"/>
</dbReference>
<dbReference type="InterPro" id="IPR015797">
    <property type="entry name" value="NUDIX_hydrolase-like_dom_sf"/>
</dbReference>
<dbReference type="RefSeq" id="WP_150459228.1">
    <property type="nucleotide sequence ID" value="NZ_VYKK01000022.1"/>
</dbReference>
<dbReference type="PANTHER" id="PTHR43046">
    <property type="entry name" value="GDP-MANNOSE MANNOSYL HYDROLASE"/>
    <property type="match status" value="1"/>
</dbReference>
<keyword evidence="6" id="KW-1185">Reference proteome</keyword>
<dbReference type="PROSITE" id="PS00893">
    <property type="entry name" value="NUDIX_BOX"/>
    <property type="match status" value="1"/>
</dbReference>
<dbReference type="PRINTS" id="PR00502">
    <property type="entry name" value="NUDIXFAMILY"/>
</dbReference>
<protein>
    <submittedName>
        <fullName evidence="5">NUDIX domain-containing protein</fullName>
    </submittedName>
</protein>
<reference evidence="5 6" key="1">
    <citation type="submission" date="2019-09" db="EMBL/GenBank/DDBJ databases">
        <title>Bacillus ochoae sp. nov., Paenibacillus whitsoniae sp. nov., Paenibacillus spiritus sp. nov. Isolated from the Mars Exploration Rover during spacecraft assembly.</title>
        <authorList>
            <person name="Seuylemezian A."/>
            <person name="Vaishampayan P."/>
        </authorList>
    </citation>
    <scope>NUCLEOTIDE SEQUENCE [LARGE SCALE GENOMIC DNA]</scope>
    <source>
        <strain evidence="5 6">MER_111</strain>
    </source>
</reference>
<dbReference type="InterPro" id="IPR000086">
    <property type="entry name" value="NUDIX_hydrolase_dom"/>
</dbReference>
<dbReference type="Gene3D" id="3.90.79.10">
    <property type="entry name" value="Nucleoside Triphosphate Pyrophosphohydrolase"/>
    <property type="match status" value="1"/>
</dbReference>
<feature type="domain" description="Nudix hydrolase" evidence="4">
    <location>
        <begin position="1"/>
        <end position="130"/>
    </location>
</feature>
<keyword evidence="2 3" id="KW-0378">Hydrolase</keyword>
<dbReference type="EMBL" id="VYKK01000022">
    <property type="protein sequence ID" value="KAA8999796.1"/>
    <property type="molecule type" value="Genomic_DNA"/>
</dbReference>
<dbReference type="InterPro" id="IPR020084">
    <property type="entry name" value="NUDIX_hydrolase_CS"/>
</dbReference>
<dbReference type="PROSITE" id="PS51462">
    <property type="entry name" value="NUDIX"/>
    <property type="match status" value="1"/>
</dbReference>
<comment type="similarity">
    <text evidence="3">Belongs to the Nudix hydrolase family.</text>
</comment>
<evidence type="ECO:0000256" key="3">
    <source>
        <dbReference type="RuleBase" id="RU003476"/>
    </source>
</evidence>
<dbReference type="Pfam" id="PF00293">
    <property type="entry name" value="NUDIX"/>
    <property type="match status" value="1"/>
</dbReference>
<organism evidence="5 6">
    <name type="scientific">Paenibacillus spiritus</name>
    <dbReference type="NCBI Taxonomy" id="2496557"/>
    <lineage>
        <taxon>Bacteria</taxon>
        <taxon>Bacillati</taxon>
        <taxon>Bacillota</taxon>
        <taxon>Bacilli</taxon>
        <taxon>Bacillales</taxon>
        <taxon>Paenibacillaceae</taxon>
        <taxon>Paenibacillus</taxon>
    </lineage>
</organism>
<evidence type="ECO:0000256" key="2">
    <source>
        <dbReference type="ARBA" id="ARBA00022801"/>
    </source>
</evidence>
<dbReference type="GO" id="GO:0016787">
    <property type="term" value="F:hydrolase activity"/>
    <property type="evidence" value="ECO:0007669"/>
    <property type="project" value="UniProtKB-KW"/>
</dbReference>
<sequence length="137" mass="14960">MIVVALKGLILHEGQALLLRRSDTDETGPGTWEFPGGKLEFGEKLEDALAREIEEETGLRTAAGELLYAATFLTNPERQVVLLTYACRITGDFMPVALSPEHSGYRWVSPEEFGDWLPAPILAELASSAAARRLGFG</sequence>
<accession>A0A5J5G0H4</accession>
<evidence type="ECO:0000256" key="1">
    <source>
        <dbReference type="ARBA" id="ARBA00001946"/>
    </source>
</evidence>
<dbReference type="Proteomes" id="UP000367750">
    <property type="component" value="Unassembled WGS sequence"/>
</dbReference>
<evidence type="ECO:0000313" key="6">
    <source>
        <dbReference type="Proteomes" id="UP000367750"/>
    </source>
</evidence>
<comment type="caution">
    <text evidence="5">The sequence shown here is derived from an EMBL/GenBank/DDBJ whole genome shotgun (WGS) entry which is preliminary data.</text>
</comment>
<gene>
    <name evidence="5" type="ORF">F4V43_15850</name>
</gene>
<dbReference type="SUPFAM" id="SSF55811">
    <property type="entry name" value="Nudix"/>
    <property type="match status" value="1"/>
</dbReference>
<dbReference type="CDD" id="cd04699">
    <property type="entry name" value="NUDIX_MutT_Nudt1"/>
    <property type="match status" value="1"/>
</dbReference>
<comment type="cofactor">
    <cofactor evidence="1">
        <name>Mg(2+)</name>
        <dbReference type="ChEBI" id="CHEBI:18420"/>
    </cofactor>
</comment>
<dbReference type="OrthoDB" id="9787476at2"/>
<dbReference type="InterPro" id="IPR020476">
    <property type="entry name" value="Nudix_hydrolase"/>
</dbReference>
<name>A0A5J5G0H4_9BACL</name>
<evidence type="ECO:0000313" key="5">
    <source>
        <dbReference type="EMBL" id="KAA8999796.1"/>
    </source>
</evidence>
<dbReference type="AlphaFoldDB" id="A0A5J5G0H4"/>
<evidence type="ECO:0000259" key="4">
    <source>
        <dbReference type="PROSITE" id="PS51462"/>
    </source>
</evidence>
<proteinExistence type="inferred from homology"/>